<organism evidence="1 2">
    <name type="scientific">Ixodes persulcatus</name>
    <name type="common">Taiga tick</name>
    <dbReference type="NCBI Taxonomy" id="34615"/>
    <lineage>
        <taxon>Eukaryota</taxon>
        <taxon>Metazoa</taxon>
        <taxon>Ecdysozoa</taxon>
        <taxon>Arthropoda</taxon>
        <taxon>Chelicerata</taxon>
        <taxon>Arachnida</taxon>
        <taxon>Acari</taxon>
        <taxon>Parasitiformes</taxon>
        <taxon>Ixodida</taxon>
        <taxon>Ixodoidea</taxon>
        <taxon>Ixodidae</taxon>
        <taxon>Ixodinae</taxon>
        <taxon>Ixodes</taxon>
    </lineage>
</organism>
<keyword evidence="2" id="KW-1185">Reference proteome</keyword>
<accession>A0AC60QQT4</accession>
<name>A0AC60QQT4_IXOPE</name>
<dbReference type="EMBL" id="JABSTQ010005675">
    <property type="protein sequence ID" value="KAG0438796.1"/>
    <property type="molecule type" value="Genomic_DNA"/>
</dbReference>
<gene>
    <name evidence="1" type="ORF">HPB47_016867</name>
</gene>
<comment type="caution">
    <text evidence="1">The sequence shown here is derived from an EMBL/GenBank/DDBJ whole genome shotgun (WGS) entry which is preliminary data.</text>
</comment>
<proteinExistence type="predicted"/>
<evidence type="ECO:0000313" key="1">
    <source>
        <dbReference type="EMBL" id="KAG0438796.1"/>
    </source>
</evidence>
<protein>
    <submittedName>
        <fullName evidence="1">Uncharacterized protein</fullName>
    </submittedName>
</protein>
<dbReference type="Proteomes" id="UP000805193">
    <property type="component" value="Unassembled WGS sequence"/>
</dbReference>
<reference evidence="1 2" key="1">
    <citation type="journal article" date="2020" name="Cell">
        <title>Large-Scale Comparative Analyses of Tick Genomes Elucidate Their Genetic Diversity and Vector Capacities.</title>
        <authorList>
            <consortium name="Tick Genome and Microbiome Consortium (TIGMIC)"/>
            <person name="Jia N."/>
            <person name="Wang J."/>
            <person name="Shi W."/>
            <person name="Du L."/>
            <person name="Sun Y."/>
            <person name="Zhan W."/>
            <person name="Jiang J.F."/>
            <person name="Wang Q."/>
            <person name="Zhang B."/>
            <person name="Ji P."/>
            <person name="Bell-Sakyi L."/>
            <person name="Cui X.M."/>
            <person name="Yuan T.T."/>
            <person name="Jiang B.G."/>
            <person name="Yang W.F."/>
            <person name="Lam T.T."/>
            <person name="Chang Q.C."/>
            <person name="Ding S.J."/>
            <person name="Wang X.J."/>
            <person name="Zhu J.G."/>
            <person name="Ruan X.D."/>
            <person name="Zhao L."/>
            <person name="Wei J.T."/>
            <person name="Ye R.Z."/>
            <person name="Que T.C."/>
            <person name="Du C.H."/>
            <person name="Zhou Y.H."/>
            <person name="Cheng J.X."/>
            <person name="Dai P.F."/>
            <person name="Guo W.B."/>
            <person name="Han X.H."/>
            <person name="Huang E.J."/>
            <person name="Li L.F."/>
            <person name="Wei W."/>
            <person name="Gao Y.C."/>
            <person name="Liu J.Z."/>
            <person name="Shao H.Z."/>
            <person name="Wang X."/>
            <person name="Wang C.C."/>
            <person name="Yang T.C."/>
            <person name="Huo Q.B."/>
            <person name="Li W."/>
            <person name="Chen H.Y."/>
            <person name="Chen S.E."/>
            <person name="Zhou L.G."/>
            <person name="Ni X.B."/>
            <person name="Tian J.H."/>
            <person name="Sheng Y."/>
            <person name="Liu T."/>
            <person name="Pan Y.S."/>
            <person name="Xia L.Y."/>
            <person name="Li J."/>
            <person name="Zhao F."/>
            <person name="Cao W.C."/>
        </authorList>
    </citation>
    <scope>NUCLEOTIDE SEQUENCE [LARGE SCALE GENOMIC DNA]</scope>
    <source>
        <strain evidence="1">Iper-2018</strain>
    </source>
</reference>
<evidence type="ECO:0000313" key="2">
    <source>
        <dbReference type="Proteomes" id="UP000805193"/>
    </source>
</evidence>
<sequence>MTTKLDLIKKAFNDTSCATFLDIDNYLRARLAKSCLISMQIGSFLREEWFQGHIGISYFFGGQERKGCNLPHLDGKAIYIIFVQHYQF</sequence>